<evidence type="ECO:0000313" key="1">
    <source>
        <dbReference type="EMBL" id="KAI6090201.1"/>
    </source>
</evidence>
<comment type="caution">
    <text evidence="1">The sequence shown here is derived from an EMBL/GenBank/DDBJ whole genome shotgun (WGS) entry which is preliminary data.</text>
</comment>
<dbReference type="Proteomes" id="UP001497680">
    <property type="component" value="Unassembled WGS sequence"/>
</dbReference>
<keyword evidence="2" id="KW-1185">Reference proteome</keyword>
<reference evidence="1 2" key="1">
    <citation type="journal article" date="2022" name="New Phytol.">
        <title>Ecological generalism drives hyperdiversity of secondary metabolite gene clusters in xylarialean endophytes.</title>
        <authorList>
            <person name="Franco M.E.E."/>
            <person name="Wisecaver J.H."/>
            <person name="Arnold A.E."/>
            <person name="Ju Y.M."/>
            <person name="Slot J.C."/>
            <person name="Ahrendt S."/>
            <person name="Moore L.P."/>
            <person name="Eastman K.E."/>
            <person name="Scott K."/>
            <person name="Konkel Z."/>
            <person name="Mondo S.J."/>
            <person name="Kuo A."/>
            <person name="Hayes R.D."/>
            <person name="Haridas S."/>
            <person name="Andreopoulos B."/>
            <person name="Riley R."/>
            <person name="LaButti K."/>
            <person name="Pangilinan J."/>
            <person name="Lipzen A."/>
            <person name="Amirebrahimi M."/>
            <person name="Yan J."/>
            <person name="Adam C."/>
            <person name="Keymanesh K."/>
            <person name="Ng V."/>
            <person name="Louie K."/>
            <person name="Northen T."/>
            <person name="Drula E."/>
            <person name="Henrissat B."/>
            <person name="Hsieh H.M."/>
            <person name="Youens-Clark K."/>
            <person name="Lutzoni F."/>
            <person name="Miadlikowska J."/>
            <person name="Eastwood D.C."/>
            <person name="Hamelin R.C."/>
            <person name="Grigoriev I.V."/>
            <person name="U'Ren J.M."/>
        </authorList>
    </citation>
    <scope>NUCLEOTIDE SEQUENCE [LARGE SCALE GENOMIC DNA]</scope>
    <source>
        <strain evidence="1 2">ER1909</strain>
    </source>
</reference>
<organism evidence="1 2">
    <name type="scientific">Hypoxylon rubiginosum</name>
    <dbReference type="NCBI Taxonomy" id="110542"/>
    <lineage>
        <taxon>Eukaryota</taxon>
        <taxon>Fungi</taxon>
        <taxon>Dikarya</taxon>
        <taxon>Ascomycota</taxon>
        <taxon>Pezizomycotina</taxon>
        <taxon>Sordariomycetes</taxon>
        <taxon>Xylariomycetidae</taxon>
        <taxon>Xylariales</taxon>
        <taxon>Hypoxylaceae</taxon>
        <taxon>Hypoxylon</taxon>
    </lineage>
</organism>
<accession>A0ACC0DCB6</accession>
<sequence length="317" mass="36596">MNTPSNTPNQSCLSTLQQLLHFHKTRGVSQLYNNFCIYKTLDHYGKVARMWISPYDESLARMWISPNDESSFFYDAAFVERRTDFFRRYHLHKSPRRELLIRPGDKYLDGPDFDSRATDATIKLGKSGRTWSVHQDIMASHSNFFKRAFACGLKESKDKLIILEEVSERGVDLVINYIYNGWDYAVEKTFGVSPDPFATPPMPLVALLDVFLFSDYLDMPYLAYEAYAKLVNRLADLAISARSDIQFAHNLCVRGKEFKLVADELIKSSCVFGQDLGKKIFKLLKKLKGVHDFEPAAEAFKSVFPEERHLMDQELLW</sequence>
<proteinExistence type="predicted"/>
<gene>
    <name evidence="1" type="ORF">F4821DRAFT_275355</name>
</gene>
<evidence type="ECO:0000313" key="2">
    <source>
        <dbReference type="Proteomes" id="UP001497680"/>
    </source>
</evidence>
<dbReference type="EMBL" id="MU394292">
    <property type="protein sequence ID" value="KAI6090201.1"/>
    <property type="molecule type" value="Genomic_DNA"/>
</dbReference>
<name>A0ACC0DCB6_9PEZI</name>
<protein>
    <submittedName>
        <fullName evidence="1">Uncharacterized protein</fullName>
    </submittedName>
</protein>